<dbReference type="Proteomes" id="UP001516400">
    <property type="component" value="Unassembled WGS sequence"/>
</dbReference>
<feature type="region of interest" description="Disordered" evidence="1">
    <location>
        <begin position="89"/>
        <end position="116"/>
    </location>
</feature>
<comment type="caution">
    <text evidence="2">The sequence shown here is derived from an EMBL/GenBank/DDBJ whole genome shotgun (WGS) entry which is preliminary data.</text>
</comment>
<keyword evidence="3" id="KW-1185">Reference proteome</keyword>
<accession>A0ABD2PHQ3</accession>
<dbReference type="EMBL" id="JABFTP020000186">
    <property type="protein sequence ID" value="KAL3290373.1"/>
    <property type="molecule type" value="Genomic_DNA"/>
</dbReference>
<proteinExistence type="predicted"/>
<reference evidence="2 3" key="1">
    <citation type="journal article" date="2021" name="BMC Biol.">
        <title>Horizontally acquired antibacterial genes associated with adaptive radiation of ladybird beetles.</title>
        <authorList>
            <person name="Li H.S."/>
            <person name="Tang X.F."/>
            <person name="Huang Y.H."/>
            <person name="Xu Z.Y."/>
            <person name="Chen M.L."/>
            <person name="Du X.Y."/>
            <person name="Qiu B.Y."/>
            <person name="Chen P.T."/>
            <person name="Zhang W."/>
            <person name="Slipinski A."/>
            <person name="Escalona H.E."/>
            <person name="Waterhouse R.M."/>
            <person name="Zwick A."/>
            <person name="Pang H."/>
        </authorList>
    </citation>
    <scope>NUCLEOTIDE SEQUENCE [LARGE SCALE GENOMIC DNA]</scope>
    <source>
        <strain evidence="2">SYSU2018</strain>
    </source>
</reference>
<name>A0ABD2PHQ3_9CUCU</name>
<evidence type="ECO:0000256" key="1">
    <source>
        <dbReference type="SAM" id="MobiDB-lite"/>
    </source>
</evidence>
<evidence type="ECO:0000313" key="2">
    <source>
        <dbReference type="EMBL" id="KAL3290373.1"/>
    </source>
</evidence>
<organism evidence="2 3">
    <name type="scientific">Cryptolaemus montrouzieri</name>
    <dbReference type="NCBI Taxonomy" id="559131"/>
    <lineage>
        <taxon>Eukaryota</taxon>
        <taxon>Metazoa</taxon>
        <taxon>Ecdysozoa</taxon>
        <taxon>Arthropoda</taxon>
        <taxon>Hexapoda</taxon>
        <taxon>Insecta</taxon>
        <taxon>Pterygota</taxon>
        <taxon>Neoptera</taxon>
        <taxon>Endopterygota</taxon>
        <taxon>Coleoptera</taxon>
        <taxon>Polyphaga</taxon>
        <taxon>Cucujiformia</taxon>
        <taxon>Coccinelloidea</taxon>
        <taxon>Coccinellidae</taxon>
        <taxon>Scymninae</taxon>
        <taxon>Scymnini</taxon>
        <taxon>Cryptolaemus</taxon>
    </lineage>
</organism>
<feature type="compositionally biased region" description="Polar residues" evidence="1">
    <location>
        <begin position="1"/>
        <end position="19"/>
    </location>
</feature>
<evidence type="ECO:0000313" key="3">
    <source>
        <dbReference type="Proteomes" id="UP001516400"/>
    </source>
</evidence>
<dbReference type="AlphaFoldDB" id="A0ABD2PHQ3"/>
<sequence length="161" mass="18415">MIDKPSTSTRGENIISNKKMTTDIKPFPRVTAIKENKKFQIKKKISEILTNAPVLENLEEEEKLKEARKSSFHRNSRVKRQLDDTLKPCKIQEKKKKLSESNSSADDNIGQLTDSDDINIFPESEDENDFLMNDLSTITTDSFVLVKFPTKKNQLNTILVA</sequence>
<gene>
    <name evidence="2" type="ORF">HHI36_023715</name>
</gene>
<protein>
    <submittedName>
        <fullName evidence="2">Uncharacterized protein</fullName>
    </submittedName>
</protein>
<feature type="region of interest" description="Disordered" evidence="1">
    <location>
        <begin position="1"/>
        <end position="20"/>
    </location>
</feature>